<dbReference type="AlphaFoldDB" id="A0A1N7MFR1"/>
<dbReference type="OrthoDB" id="1258858at2"/>
<protein>
    <recommendedName>
        <fullName evidence="6">Type VII secretion protein EssA</fullName>
    </recommendedName>
</protein>
<dbReference type="Proteomes" id="UP000186744">
    <property type="component" value="Unassembled WGS sequence"/>
</dbReference>
<feature type="signal peptide" evidence="3">
    <location>
        <begin position="1"/>
        <end position="17"/>
    </location>
</feature>
<keyword evidence="2" id="KW-0812">Transmembrane</keyword>
<organism evidence="4 5">
    <name type="scientific">Chryseobacterium ureilyticum</name>
    <dbReference type="NCBI Taxonomy" id="373668"/>
    <lineage>
        <taxon>Bacteria</taxon>
        <taxon>Pseudomonadati</taxon>
        <taxon>Bacteroidota</taxon>
        <taxon>Flavobacteriia</taxon>
        <taxon>Flavobacteriales</taxon>
        <taxon>Weeksellaceae</taxon>
        <taxon>Chryseobacterium group</taxon>
        <taxon>Chryseobacterium</taxon>
    </lineage>
</organism>
<dbReference type="RefSeq" id="WP_076551611.1">
    <property type="nucleotide sequence ID" value="NZ_FTOL01000002.1"/>
</dbReference>
<keyword evidence="5" id="KW-1185">Reference proteome</keyword>
<evidence type="ECO:0000256" key="3">
    <source>
        <dbReference type="SAM" id="SignalP"/>
    </source>
</evidence>
<keyword evidence="2" id="KW-0472">Membrane</keyword>
<evidence type="ECO:0000313" key="4">
    <source>
        <dbReference type="EMBL" id="SIS84897.1"/>
    </source>
</evidence>
<evidence type="ECO:0008006" key="6">
    <source>
        <dbReference type="Google" id="ProtNLM"/>
    </source>
</evidence>
<feature type="compositionally biased region" description="Polar residues" evidence="1">
    <location>
        <begin position="83"/>
        <end position="108"/>
    </location>
</feature>
<evidence type="ECO:0000256" key="2">
    <source>
        <dbReference type="SAM" id="Phobius"/>
    </source>
</evidence>
<proteinExistence type="predicted"/>
<accession>A0A1N7MFR1</accession>
<feature type="chain" id="PRO_5012998283" description="Type VII secretion protein EssA" evidence="3">
    <location>
        <begin position="18"/>
        <end position="192"/>
    </location>
</feature>
<feature type="transmembrane region" description="Helical" evidence="2">
    <location>
        <begin position="159"/>
        <end position="178"/>
    </location>
</feature>
<name>A0A1N7MFR1_9FLAO</name>
<keyword evidence="3" id="KW-0732">Signal</keyword>
<evidence type="ECO:0000313" key="5">
    <source>
        <dbReference type="Proteomes" id="UP000186744"/>
    </source>
</evidence>
<feature type="region of interest" description="Disordered" evidence="1">
    <location>
        <begin position="77"/>
        <end position="126"/>
    </location>
</feature>
<reference evidence="5" key="1">
    <citation type="submission" date="2017-01" db="EMBL/GenBank/DDBJ databases">
        <authorList>
            <person name="Varghese N."/>
            <person name="Submissions S."/>
        </authorList>
    </citation>
    <scope>NUCLEOTIDE SEQUENCE [LARGE SCALE GENOMIC DNA]</scope>
    <source>
        <strain evidence="5">DSM 18017</strain>
    </source>
</reference>
<gene>
    <name evidence="4" type="ORF">SAMN05421786_102549</name>
</gene>
<evidence type="ECO:0000256" key="1">
    <source>
        <dbReference type="SAM" id="MobiDB-lite"/>
    </source>
</evidence>
<sequence>MKKILLPLVLFTVLASAQTQRDYYNESSSAIDPVIGMNNTESESVKMANEALKANKQSKIGQKLEKSLEKVENLETPKFEDVYQNTSTPENRSYNQSGNIQTNPQNNEVDPFSSPEDKSPSFQGERVNVDEHYIQQPDGNYIKKNTGYQKTSNAGSDNTMLIVVILIVGAGIIGAIVTNSQKKPNTDHDNFK</sequence>
<dbReference type="STRING" id="373668.SAMN05421786_102549"/>
<dbReference type="EMBL" id="FTOL01000002">
    <property type="protein sequence ID" value="SIS84897.1"/>
    <property type="molecule type" value="Genomic_DNA"/>
</dbReference>
<keyword evidence="2" id="KW-1133">Transmembrane helix</keyword>